<accession>A0A382D8E2</accession>
<sequence length="140" mass="15840">MILRRYGTTIQSVETNFNSKAFTEINFRRGHQFSSNSNDFLASYERVSGHVLTAESEGDVQDEVESALLDDLRVQLGQLDSALKENEYLLVESERGGDHPKTQTQQKSIVAHGENRLYFYATVDPPLKVAVFRARLSTEL</sequence>
<evidence type="ECO:0000313" key="1">
    <source>
        <dbReference type="EMBL" id="SVB33897.1"/>
    </source>
</evidence>
<proteinExistence type="predicted"/>
<name>A0A382D8E2_9ZZZZ</name>
<organism evidence="1">
    <name type="scientific">marine metagenome</name>
    <dbReference type="NCBI Taxonomy" id="408172"/>
    <lineage>
        <taxon>unclassified sequences</taxon>
        <taxon>metagenomes</taxon>
        <taxon>ecological metagenomes</taxon>
    </lineage>
</organism>
<dbReference type="AlphaFoldDB" id="A0A382D8E2"/>
<dbReference type="EMBL" id="UINC01037827">
    <property type="protein sequence ID" value="SVB33897.1"/>
    <property type="molecule type" value="Genomic_DNA"/>
</dbReference>
<protein>
    <submittedName>
        <fullName evidence="1">Uncharacterized protein</fullName>
    </submittedName>
</protein>
<gene>
    <name evidence="1" type="ORF">METZ01_LOCUS186751</name>
</gene>
<reference evidence="1" key="1">
    <citation type="submission" date="2018-05" db="EMBL/GenBank/DDBJ databases">
        <authorList>
            <person name="Lanie J.A."/>
            <person name="Ng W.-L."/>
            <person name="Kazmierczak K.M."/>
            <person name="Andrzejewski T.M."/>
            <person name="Davidsen T.M."/>
            <person name="Wayne K.J."/>
            <person name="Tettelin H."/>
            <person name="Glass J.I."/>
            <person name="Rusch D."/>
            <person name="Podicherti R."/>
            <person name="Tsui H.-C.T."/>
            <person name="Winkler M.E."/>
        </authorList>
    </citation>
    <scope>NUCLEOTIDE SEQUENCE</scope>
</reference>